<dbReference type="GO" id="GO:0016052">
    <property type="term" value="P:carbohydrate catabolic process"/>
    <property type="evidence" value="ECO:0007669"/>
    <property type="project" value="InterPro"/>
</dbReference>
<reference evidence="3" key="1">
    <citation type="submission" date="2017-09" db="EMBL/GenBank/DDBJ databases">
        <title>Depth-based differentiation of microbial function through sediment-hosted aquifers and enrichment of novel symbionts in the deep terrestrial subsurface.</title>
        <authorList>
            <person name="Probst A.J."/>
            <person name="Ladd B."/>
            <person name="Jarett J.K."/>
            <person name="Geller-Mcgrath D.E."/>
            <person name="Sieber C.M.K."/>
            <person name="Emerson J.B."/>
            <person name="Anantharaman K."/>
            <person name="Thomas B.C."/>
            <person name="Malmstrom R."/>
            <person name="Stieglmeier M."/>
            <person name="Klingl A."/>
            <person name="Woyke T."/>
            <person name="Ryan C.M."/>
            <person name="Banfield J.F."/>
        </authorList>
    </citation>
    <scope>NUCLEOTIDE SEQUENCE [LARGE SCALE GENOMIC DNA]</scope>
</reference>
<dbReference type="Gene3D" id="2.60.40.1190">
    <property type="match status" value="1"/>
</dbReference>
<dbReference type="Pfam" id="PF16011">
    <property type="entry name" value="CBM9_2"/>
    <property type="match status" value="1"/>
</dbReference>
<protein>
    <recommendedName>
        <fullName evidence="1">Carbohydrate-binding domain-containing protein</fullName>
    </recommendedName>
</protein>
<dbReference type="EMBL" id="PEZV01000036">
    <property type="protein sequence ID" value="PIT97110.1"/>
    <property type="molecule type" value="Genomic_DNA"/>
</dbReference>
<evidence type="ECO:0000313" key="2">
    <source>
        <dbReference type="EMBL" id="PIT97110.1"/>
    </source>
</evidence>
<dbReference type="Proteomes" id="UP000228596">
    <property type="component" value="Unassembled WGS sequence"/>
</dbReference>
<dbReference type="SUPFAM" id="SSF49344">
    <property type="entry name" value="CBD9-like"/>
    <property type="match status" value="1"/>
</dbReference>
<name>A0A2M6WWF2_9BACT</name>
<sequence length="212" mass="24680">MNTYLVKQTASDKLDNLDWSQAKEIDLVDATNGLKIKKSAKFRLLWSPRYLYIFFDVTDDHIWGTHKRDDDPIYDEEAVEVFLAFGKSVPKEYFELQFSPNGVKYDAWVKNPTGNRCDKQFNVDVNWNFKNIEFNQEIDASGNPRKGTWTTYIKIPATEIKGSNFKAGDALRGNFYRIDGWPKQNSFQAWSPTMKSPPDFHVPQKFGIIYLR</sequence>
<proteinExistence type="predicted"/>
<dbReference type="InterPro" id="IPR010502">
    <property type="entry name" value="Carb-bd_dom_fam9"/>
</dbReference>
<evidence type="ECO:0000313" key="3">
    <source>
        <dbReference type="Proteomes" id="UP000228596"/>
    </source>
</evidence>
<dbReference type="GO" id="GO:0030246">
    <property type="term" value="F:carbohydrate binding"/>
    <property type="evidence" value="ECO:0007669"/>
    <property type="project" value="InterPro"/>
</dbReference>
<evidence type="ECO:0000259" key="1">
    <source>
        <dbReference type="Pfam" id="PF16011"/>
    </source>
</evidence>
<dbReference type="CDD" id="cd09620">
    <property type="entry name" value="CBM9_like_3"/>
    <property type="match status" value="1"/>
</dbReference>
<feature type="domain" description="Carbohydrate-binding" evidence="1">
    <location>
        <begin position="37"/>
        <end position="210"/>
    </location>
</feature>
<dbReference type="AlphaFoldDB" id="A0A2M6WWF2"/>
<gene>
    <name evidence="2" type="ORF">COT77_03275</name>
</gene>
<dbReference type="GO" id="GO:0004553">
    <property type="term" value="F:hydrolase activity, hydrolyzing O-glycosyl compounds"/>
    <property type="evidence" value="ECO:0007669"/>
    <property type="project" value="InterPro"/>
</dbReference>
<accession>A0A2M6WWF2</accession>
<comment type="caution">
    <text evidence="2">The sequence shown here is derived from an EMBL/GenBank/DDBJ whole genome shotgun (WGS) entry which is preliminary data.</text>
</comment>
<organism evidence="2 3">
    <name type="scientific">Candidatus Berkelbacteria bacterium CG10_big_fil_rev_8_21_14_0_10_41_12</name>
    <dbReference type="NCBI Taxonomy" id="1974513"/>
    <lineage>
        <taxon>Bacteria</taxon>
        <taxon>Candidatus Berkelbacteria</taxon>
    </lineage>
</organism>